<dbReference type="EMBL" id="FNKJ01000003">
    <property type="protein sequence ID" value="SDR06086.1"/>
    <property type="molecule type" value="Genomic_DNA"/>
</dbReference>
<keyword evidence="2" id="KW-1185">Reference proteome</keyword>
<dbReference type="InterPro" id="IPR037523">
    <property type="entry name" value="VOC_core"/>
</dbReference>
<name>A0A1H1FZV0_9PSED</name>
<dbReference type="InterPro" id="IPR029068">
    <property type="entry name" value="Glyas_Bleomycin-R_OHBP_Dase"/>
</dbReference>
<dbReference type="CDD" id="cd07262">
    <property type="entry name" value="VOC_like"/>
    <property type="match status" value="1"/>
</dbReference>
<dbReference type="Gene3D" id="3.10.180.10">
    <property type="entry name" value="2,3-Dihydroxybiphenyl 1,2-Dioxygenase, domain 1"/>
    <property type="match status" value="1"/>
</dbReference>
<sequence length="128" mass="13429">MSIFTHVTVGTNDLQKARDFYDKVLGALGQKRLADLEDNGSIWGQDAPSFFVLKPANGAPASVGNGVTVSFEAPDRAAIDAFHAAALANGGTDEGAPGPRGWAPNAYAAYARDLDGNKLAAYCFKPAW</sequence>
<dbReference type="InterPro" id="IPR004360">
    <property type="entry name" value="Glyas_Fos-R_dOase_dom"/>
</dbReference>
<dbReference type="OrthoDB" id="9800438at2"/>
<organism evidence="1 2">
    <name type="scientific">Pseudomonas moorei</name>
    <dbReference type="NCBI Taxonomy" id="395599"/>
    <lineage>
        <taxon>Bacteria</taxon>
        <taxon>Pseudomonadati</taxon>
        <taxon>Pseudomonadota</taxon>
        <taxon>Gammaproteobacteria</taxon>
        <taxon>Pseudomonadales</taxon>
        <taxon>Pseudomonadaceae</taxon>
        <taxon>Pseudomonas</taxon>
    </lineage>
</organism>
<dbReference type="PANTHER" id="PTHR35006">
    <property type="entry name" value="GLYOXALASE FAMILY PROTEIN (AFU_ORTHOLOGUE AFUA_5G14830)"/>
    <property type="match status" value="1"/>
</dbReference>
<dbReference type="Proteomes" id="UP000199570">
    <property type="component" value="Unassembled WGS sequence"/>
</dbReference>
<keyword evidence="1" id="KW-0223">Dioxygenase</keyword>
<reference evidence="2" key="1">
    <citation type="submission" date="2016-10" db="EMBL/GenBank/DDBJ databases">
        <authorList>
            <person name="Varghese N."/>
            <person name="Submissions S."/>
        </authorList>
    </citation>
    <scope>NUCLEOTIDE SEQUENCE [LARGE SCALE GENOMIC DNA]</scope>
    <source>
        <strain evidence="2">BS3775</strain>
    </source>
</reference>
<dbReference type="PROSITE" id="PS51819">
    <property type="entry name" value="VOC"/>
    <property type="match status" value="1"/>
</dbReference>
<dbReference type="Pfam" id="PF00903">
    <property type="entry name" value="Glyoxalase"/>
    <property type="match status" value="1"/>
</dbReference>
<evidence type="ECO:0000313" key="1">
    <source>
        <dbReference type="EMBL" id="SDR06086.1"/>
    </source>
</evidence>
<dbReference type="AlphaFoldDB" id="A0A1H1FZV0"/>
<gene>
    <name evidence="1" type="ORF">SAMN04490195_2985</name>
</gene>
<dbReference type="GO" id="GO:0051213">
    <property type="term" value="F:dioxygenase activity"/>
    <property type="evidence" value="ECO:0007669"/>
    <property type="project" value="UniProtKB-KW"/>
</dbReference>
<evidence type="ECO:0000313" key="2">
    <source>
        <dbReference type="Proteomes" id="UP000199570"/>
    </source>
</evidence>
<protein>
    <submittedName>
        <fullName evidence="1">Catechol 2,3-dioxygenase</fullName>
    </submittedName>
</protein>
<accession>A0A1H1FZV0</accession>
<proteinExistence type="predicted"/>
<dbReference type="SUPFAM" id="SSF54593">
    <property type="entry name" value="Glyoxalase/Bleomycin resistance protein/Dihydroxybiphenyl dioxygenase"/>
    <property type="match status" value="1"/>
</dbReference>
<dbReference type="PANTHER" id="PTHR35006:SF1">
    <property type="entry name" value="BLL2941 PROTEIN"/>
    <property type="match status" value="1"/>
</dbReference>
<keyword evidence="1" id="KW-0560">Oxidoreductase</keyword>
<dbReference type="RefSeq" id="WP_090322960.1">
    <property type="nucleotide sequence ID" value="NZ_FNKJ01000003.1"/>
</dbReference>